<dbReference type="InterPro" id="IPR058240">
    <property type="entry name" value="rSAM_sf"/>
</dbReference>
<dbReference type="InterPro" id="IPR023885">
    <property type="entry name" value="4Fe4S-binding_SPASM_dom"/>
</dbReference>
<proteinExistence type="predicted"/>
<evidence type="ECO:0000256" key="3">
    <source>
        <dbReference type="ARBA" id="ARBA00023004"/>
    </source>
</evidence>
<name>A0A4P6JXX9_KTERU</name>
<protein>
    <submittedName>
        <fullName evidence="6">Radical SAM protein</fullName>
    </submittedName>
</protein>
<dbReference type="Pfam" id="PF04055">
    <property type="entry name" value="Radical_SAM"/>
    <property type="match status" value="1"/>
</dbReference>
<evidence type="ECO:0000259" key="5">
    <source>
        <dbReference type="PROSITE" id="PS51918"/>
    </source>
</evidence>
<dbReference type="AlphaFoldDB" id="A0A4P6JXX9"/>
<evidence type="ECO:0000313" key="6">
    <source>
        <dbReference type="EMBL" id="QBD80638.1"/>
    </source>
</evidence>
<dbReference type="CDD" id="cd01335">
    <property type="entry name" value="Radical_SAM"/>
    <property type="match status" value="1"/>
</dbReference>
<feature type="domain" description="Radical SAM core" evidence="5">
    <location>
        <begin position="21"/>
        <end position="258"/>
    </location>
</feature>
<keyword evidence="1" id="KW-0949">S-adenosyl-L-methionine</keyword>
<dbReference type="EMBL" id="CP035758">
    <property type="protein sequence ID" value="QBD80638.1"/>
    <property type="molecule type" value="Genomic_DNA"/>
</dbReference>
<reference evidence="6 7" key="1">
    <citation type="submission" date="2019-01" db="EMBL/GenBank/DDBJ databases">
        <title>Ktedonosporobacter rubrisoli SCAWS-G2.</title>
        <authorList>
            <person name="Huang Y."/>
            <person name="Yan B."/>
        </authorList>
    </citation>
    <scope>NUCLEOTIDE SEQUENCE [LARGE SCALE GENOMIC DNA]</scope>
    <source>
        <strain evidence="6 7">SCAWS-G2</strain>
    </source>
</reference>
<dbReference type="CDD" id="cd21109">
    <property type="entry name" value="SPASM"/>
    <property type="match status" value="1"/>
</dbReference>
<dbReference type="SUPFAM" id="SSF102114">
    <property type="entry name" value="Radical SAM enzymes"/>
    <property type="match status" value="1"/>
</dbReference>
<dbReference type="RefSeq" id="WP_129891702.1">
    <property type="nucleotide sequence ID" value="NZ_CP035758.1"/>
</dbReference>
<dbReference type="Pfam" id="PF13186">
    <property type="entry name" value="SPASM"/>
    <property type="match status" value="1"/>
</dbReference>
<dbReference type="InterPro" id="IPR050377">
    <property type="entry name" value="Radical_SAM_PqqE_MftC-like"/>
</dbReference>
<dbReference type="PANTHER" id="PTHR11228">
    <property type="entry name" value="RADICAL SAM DOMAIN PROTEIN"/>
    <property type="match status" value="1"/>
</dbReference>
<sequence>MLEVLPKIPKMQASYVLGKPLALPMNLTISVSYRCNSRCKTCNVWQRPNDDFTIEEYDKTFASIGRAAYWFTFSGGEPTLRKDLPDMIASAYRHCRPGVINIPTNGIQDKIIPGRIEQVLKAAPTSEVIINLSLDGVGEKHDQVRGVKGNFERAMRTYAGLKALKGRYKNFTLGVHTVISNFNIDEFDNIHKFVREELKPDSFISEIAEERVELDTVGMGITPPMQKYEPVIEHLQEDIRHEQFSNLTARITQAFRDRYYDIVKRTFAEKRQIIPCLAGIASAQIAPNGDVWTCCIRAESVGNLREHNYDFGSVWRTAKADELRHSIKAGECYCPLANASYTNMVCHTPTVTSVGLEVAKGLATETLSGSKRGKSAKLRTLPVINAVHELAAAEAEEKEARLARRSVPMVTVSHEKSE</sequence>
<dbReference type="OrthoDB" id="9808591at2"/>
<keyword evidence="7" id="KW-1185">Reference proteome</keyword>
<dbReference type="PROSITE" id="PS51918">
    <property type="entry name" value="RADICAL_SAM"/>
    <property type="match status" value="1"/>
</dbReference>
<evidence type="ECO:0000256" key="2">
    <source>
        <dbReference type="ARBA" id="ARBA00022723"/>
    </source>
</evidence>
<gene>
    <name evidence="6" type="ORF">EPA93_33560</name>
</gene>
<dbReference type="GO" id="GO:0003824">
    <property type="term" value="F:catalytic activity"/>
    <property type="evidence" value="ECO:0007669"/>
    <property type="project" value="InterPro"/>
</dbReference>
<dbReference type="SFLD" id="SFLDG01067">
    <property type="entry name" value="SPASM/twitch_domain_containing"/>
    <property type="match status" value="1"/>
</dbReference>
<dbReference type="InterPro" id="IPR013785">
    <property type="entry name" value="Aldolase_TIM"/>
</dbReference>
<dbReference type="InterPro" id="IPR007197">
    <property type="entry name" value="rSAM"/>
</dbReference>
<dbReference type="Proteomes" id="UP000290365">
    <property type="component" value="Chromosome"/>
</dbReference>
<keyword evidence="3" id="KW-0408">Iron</keyword>
<keyword evidence="4" id="KW-0411">Iron-sulfur</keyword>
<accession>A0A4P6JXX9</accession>
<dbReference type="SFLD" id="SFLDS00029">
    <property type="entry name" value="Radical_SAM"/>
    <property type="match status" value="1"/>
</dbReference>
<dbReference type="GO" id="GO:0046872">
    <property type="term" value="F:metal ion binding"/>
    <property type="evidence" value="ECO:0007669"/>
    <property type="project" value="UniProtKB-KW"/>
</dbReference>
<dbReference type="PANTHER" id="PTHR11228:SF7">
    <property type="entry name" value="PQQA PEPTIDE CYCLASE"/>
    <property type="match status" value="1"/>
</dbReference>
<dbReference type="KEGG" id="kbs:EPA93_33560"/>
<dbReference type="Gene3D" id="3.20.20.70">
    <property type="entry name" value="Aldolase class I"/>
    <property type="match status" value="1"/>
</dbReference>
<keyword evidence="2" id="KW-0479">Metal-binding</keyword>
<dbReference type="GO" id="GO:0051536">
    <property type="term" value="F:iron-sulfur cluster binding"/>
    <property type="evidence" value="ECO:0007669"/>
    <property type="project" value="UniProtKB-KW"/>
</dbReference>
<organism evidence="6 7">
    <name type="scientific">Ktedonosporobacter rubrisoli</name>
    <dbReference type="NCBI Taxonomy" id="2509675"/>
    <lineage>
        <taxon>Bacteria</taxon>
        <taxon>Bacillati</taxon>
        <taxon>Chloroflexota</taxon>
        <taxon>Ktedonobacteria</taxon>
        <taxon>Ktedonobacterales</taxon>
        <taxon>Ktedonosporobacteraceae</taxon>
        <taxon>Ktedonosporobacter</taxon>
    </lineage>
</organism>
<evidence type="ECO:0000256" key="1">
    <source>
        <dbReference type="ARBA" id="ARBA00022691"/>
    </source>
</evidence>
<evidence type="ECO:0000313" key="7">
    <source>
        <dbReference type="Proteomes" id="UP000290365"/>
    </source>
</evidence>
<evidence type="ECO:0000256" key="4">
    <source>
        <dbReference type="ARBA" id="ARBA00023014"/>
    </source>
</evidence>